<reference evidence="1 2" key="1">
    <citation type="submission" date="2024-10" db="EMBL/GenBank/DDBJ databases">
        <title>Updated reference genomes for cyclostephanoid diatoms.</title>
        <authorList>
            <person name="Roberts W.R."/>
            <person name="Alverson A.J."/>
        </authorList>
    </citation>
    <scope>NUCLEOTIDE SEQUENCE [LARGE SCALE GENOMIC DNA]</scope>
    <source>
        <strain evidence="1 2">AJA228-03</strain>
    </source>
</reference>
<organism evidence="1 2">
    <name type="scientific">Cyclostephanos tholiformis</name>
    <dbReference type="NCBI Taxonomy" id="382380"/>
    <lineage>
        <taxon>Eukaryota</taxon>
        <taxon>Sar</taxon>
        <taxon>Stramenopiles</taxon>
        <taxon>Ochrophyta</taxon>
        <taxon>Bacillariophyta</taxon>
        <taxon>Coscinodiscophyceae</taxon>
        <taxon>Thalassiosirophycidae</taxon>
        <taxon>Stephanodiscales</taxon>
        <taxon>Stephanodiscaceae</taxon>
        <taxon>Cyclostephanos</taxon>
    </lineage>
</organism>
<dbReference type="Proteomes" id="UP001530377">
    <property type="component" value="Unassembled WGS sequence"/>
</dbReference>
<evidence type="ECO:0000313" key="1">
    <source>
        <dbReference type="EMBL" id="KAL3822992.1"/>
    </source>
</evidence>
<dbReference type="InterPro" id="IPR011990">
    <property type="entry name" value="TPR-like_helical_dom_sf"/>
</dbReference>
<accession>A0ABD3SEM7</accession>
<name>A0ABD3SEM7_9STRA</name>
<evidence type="ECO:0000313" key="2">
    <source>
        <dbReference type="Proteomes" id="UP001530377"/>
    </source>
</evidence>
<dbReference type="SUPFAM" id="SSF48452">
    <property type="entry name" value="TPR-like"/>
    <property type="match status" value="1"/>
</dbReference>
<dbReference type="EMBL" id="JALLPB020000049">
    <property type="protein sequence ID" value="KAL3822992.1"/>
    <property type="molecule type" value="Genomic_DNA"/>
</dbReference>
<protein>
    <submittedName>
        <fullName evidence="1">Uncharacterized protein</fullName>
    </submittedName>
</protein>
<sequence length="370" mass="40960">MVEDRNAPPIGSKVRVTSKIAIDRPGPKRRGDGVTLTFARRSIVATLPDDDGRVSLVQDDLSPIPLTREGRFLIAPMFESAGVQVDECEADASDLLPLLAFEDHRDCGDDIADYKDYGDKLLSLFDYTCAISYYEAALNLISTKIEVGGTVIVRRKGHCVIAEVDFIENDEAGNKLYDVTFPSGEDDATITRKEILLAVWTKDVLNLQIKILLNLSRCLLKLADVDVSRGNSDLSGKTMSTAKSSRQDRYRQATVLGCSIAISICEHRTSESIDELAFELYSLREKARIVRSRAFLALRKLPNAVVDVKKVLIQNATNREAKVLLSKIKAAEAYAKLTDKRLSKEFCRWVKTATDSSNGAEVLGRVDDLI</sequence>
<gene>
    <name evidence="1" type="ORF">ACHAXA_008132</name>
</gene>
<keyword evidence="2" id="KW-1185">Reference proteome</keyword>
<proteinExistence type="predicted"/>
<dbReference type="Gene3D" id="1.25.40.10">
    <property type="entry name" value="Tetratricopeptide repeat domain"/>
    <property type="match status" value="1"/>
</dbReference>
<dbReference type="AlphaFoldDB" id="A0ABD3SEM7"/>
<comment type="caution">
    <text evidence="1">The sequence shown here is derived from an EMBL/GenBank/DDBJ whole genome shotgun (WGS) entry which is preliminary data.</text>
</comment>